<evidence type="ECO:0000313" key="2">
    <source>
        <dbReference type="Proteomes" id="UP000662200"/>
    </source>
</evidence>
<reference evidence="1" key="2">
    <citation type="submission" date="2020-09" db="EMBL/GenBank/DDBJ databases">
        <authorList>
            <person name="Sun Q."/>
            <person name="Ohkuma M."/>
        </authorList>
    </citation>
    <scope>NUCLEOTIDE SEQUENCE</scope>
    <source>
        <strain evidence="1">JCM 3091</strain>
    </source>
</reference>
<sequence>MLTARKASFWRSRYEVLADGRVAAVWDGAFWRSGGRFSLDGRDYEVRGNVWGTRFTLTDATDGSGADVALATAERVGRRRWTVEAGGRTYRFRRASMWRDVQELYDDSGAVGTVRRVSMWRGDVAADLPGLPPAVRMFVLGVVITMWEAQAASGA</sequence>
<dbReference type="Proteomes" id="UP000662200">
    <property type="component" value="Unassembled WGS sequence"/>
</dbReference>
<name>A0A8J3FJQ3_9ACTN</name>
<reference evidence="1" key="1">
    <citation type="journal article" date="2014" name="Int. J. Syst. Evol. Microbiol.">
        <title>Complete genome sequence of Corynebacterium casei LMG S-19264T (=DSM 44701T), isolated from a smear-ripened cheese.</title>
        <authorList>
            <consortium name="US DOE Joint Genome Institute (JGI-PGF)"/>
            <person name="Walter F."/>
            <person name="Albersmeier A."/>
            <person name="Kalinowski J."/>
            <person name="Ruckert C."/>
        </authorList>
    </citation>
    <scope>NUCLEOTIDE SEQUENCE</scope>
    <source>
        <strain evidence="1">JCM 3091</strain>
    </source>
</reference>
<accession>A0A8J3FJQ3</accession>
<comment type="caution">
    <text evidence="1">The sequence shown here is derived from an EMBL/GenBank/DDBJ whole genome shotgun (WGS) entry which is preliminary data.</text>
</comment>
<protein>
    <submittedName>
        <fullName evidence="1">Uncharacterized protein</fullName>
    </submittedName>
</protein>
<proteinExistence type="predicted"/>
<gene>
    <name evidence="1" type="ORF">GCM10010124_34960</name>
</gene>
<dbReference type="AlphaFoldDB" id="A0A8J3FJQ3"/>
<evidence type="ECO:0000313" key="1">
    <source>
        <dbReference type="EMBL" id="GGK39141.1"/>
    </source>
</evidence>
<keyword evidence="2" id="KW-1185">Reference proteome</keyword>
<organism evidence="1 2">
    <name type="scientific">Pilimelia terevasa</name>
    <dbReference type="NCBI Taxonomy" id="53372"/>
    <lineage>
        <taxon>Bacteria</taxon>
        <taxon>Bacillati</taxon>
        <taxon>Actinomycetota</taxon>
        <taxon>Actinomycetes</taxon>
        <taxon>Micromonosporales</taxon>
        <taxon>Micromonosporaceae</taxon>
        <taxon>Pilimelia</taxon>
    </lineage>
</organism>
<dbReference type="EMBL" id="BMQC01000015">
    <property type="protein sequence ID" value="GGK39141.1"/>
    <property type="molecule type" value="Genomic_DNA"/>
</dbReference>
<dbReference type="RefSeq" id="WP_189115423.1">
    <property type="nucleotide sequence ID" value="NZ_BMQC01000015.1"/>
</dbReference>